<dbReference type="PANTHER" id="PTHR43364">
    <property type="entry name" value="NADH-SPECIFIC METHYLGLYOXAL REDUCTASE-RELATED"/>
    <property type="match status" value="1"/>
</dbReference>
<evidence type="ECO:0000313" key="4">
    <source>
        <dbReference type="Proteomes" id="UP000001817"/>
    </source>
</evidence>
<dbReference type="eggNOG" id="COG0667">
    <property type="taxonomic scope" value="Bacteria"/>
</dbReference>
<evidence type="ECO:0000256" key="1">
    <source>
        <dbReference type="ARBA" id="ARBA00023002"/>
    </source>
</evidence>
<feature type="domain" description="NADP-dependent oxidoreductase" evidence="2">
    <location>
        <begin position="15"/>
        <end position="309"/>
    </location>
</feature>
<dbReference type="KEGG" id="bxb:DR64_7502"/>
<gene>
    <name evidence="3" type="ORF">Bxe_C0948</name>
</gene>
<name>Q13GG6_PARXL</name>
<dbReference type="EMBL" id="CP000272">
    <property type="protein sequence ID" value="ABE36823.1"/>
    <property type="molecule type" value="Genomic_DNA"/>
</dbReference>
<dbReference type="Gene3D" id="3.20.20.100">
    <property type="entry name" value="NADP-dependent oxidoreductase domain"/>
    <property type="match status" value="1"/>
</dbReference>
<dbReference type="GO" id="GO:0016491">
    <property type="term" value="F:oxidoreductase activity"/>
    <property type="evidence" value="ECO:0007669"/>
    <property type="project" value="UniProtKB-KW"/>
</dbReference>
<protein>
    <submittedName>
        <fullName evidence="3">Aldo/keto reductase</fullName>
    </submittedName>
</protein>
<keyword evidence="4" id="KW-1185">Reference proteome</keyword>
<dbReference type="InterPro" id="IPR036812">
    <property type="entry name" value="NAD(P)_OxRdtase_dom_sf"/>
</dbReference>
<dbReference type="InterPro" id="IPR023210">
    <property type="entry name" value="NADP_OxRdtase_dom"/>
</dbReference>
<sequence>MQHVLFGRAGLRVSELCLGSMIFGDPRELGASSDDSKAVFDRFAEAGGTFIDTADHYADGESERLVGQFVGADRDHFVISTKWSVARNGGVVCSGNSRRNMVRAVEASLRRLRTDRIDLYSLHVWDFTTPWDEVMRGLDDLVRAGKIVYAAVSDTPAWEISRASMMAELRGWSPFVGVQIEYSLGERTAERDLLPMAAELGLGVTAWSPLAGGALSGKYRGANGAAQRGRRDAAALPARLLNIADEVCAIAQEVGASPAQIALAWVRARTHGSPVVPIIGARNVTQLEDNLGCLQLRLEPAMQERLDAVSCIELGFPHDFLRTDYVRRLVHGGEEGSLRPRKPLPHPVAEIAMSSGVTKK</sequence>
<reference evidence="3 4" key="1">
    <citation type="journal article" date="2006" name="Proc. Natl. Acad. Sci. U.S.A.">
        <title>Burkholderia xenovorans LB400 harbors a multi-replicon, 9.73-Mbp genome shaped for versatility.</title>
        <authorList>
            <person name="Chain P.S."/>
            <person name="Denef V.J."/>
            <person name="Konstantinidis K.T."/>
            <person name="Vergez L.M."/>
            <person name="Agullo L."/>
            <person name="Reyes V.L."/>
            <person name="Hauser L."/>
            <person name="Cordova M."/>
            <person name="Gomez L."/>
            <person name="Gonzalez M."/>
            <person name="Land M."/>
            <person name="Lao V."/>
            <person name="Larimer F."/>
            <person name="LiPuma J.J."/>
            <person name="Mahenthiralingam E."/>
            <person name="Malfatti S.A."/>
            <person name="Marx C.J."/>
            <person name="Parnell J.J."/>
            <person name="Ramette A."/>
            <person name="Richardson P."/>
            <person name="Seeger M."/>
            <person name="Smith D."/>
            <person name="Spilker T."/>
            <person name="Sul W.J."/>
            <person name="Tsoi T.V."/>
            <person name="Ulrich L.E."/>
            <person name="Zhulin I.B."/>
            <person name="Tiedje J.M."/>
        </authorList>
    </citation>
    <scope>NUCLEOTIDE SEQUENCE [LARGE SCALE GENOMIC DNA]</scope>
    <source>
        <strain evidence="3 4">LB400</strain>
    </source>
</reference>
<dbReference type="SUPFAM" id="SSF51430">
    <property type="entry name" value="NAD(P)-linked oxidoreductase"/>
    <property type="match status" value="1"/>
</dbReference>
<dbReference type="RefSeq" id="WP_011494070.1">
    <property type="nucleotide sequence ID" value="NC_007953.1"/>
</dbReference>
<dbReference type="Proteomes" id="UP000001817">
    <property type="component" value="Chromosome 3"/>
</dbReference>
<dbReference type="CDD" id="cd19080">
    <property type="entry name" value="AKR_AKR9A_9B"/>
    <property type="match status" value="1"/>
</dbReference>
<dbReference type="STRING" id="266265.Bxe_C0948"/>
<dbReference type="InterPro" id="IPR050523">
    <property type="entry name" value="AKR_Detox_Biosynth"/>
</dbReference>
<dbReference type="AlphaFoldDB" id="Q13GG6"/>
<organism evidence="3 4">
    <name type="scientific">Paraburkholderia xenovorans (strain LB400)</name>
    <dbReference type="NCBI Taxonomy" id="266265"/>
    <lineage>
        <taxon>Bacteria</taxon>
        <taxon>Pseudomonadati</taxon>
        <taxon>Pseudomonadota</taxon>
        <taxon>Betaproteobacteria</taxon>
        <taxon>Burkholderiales</taxon>
        <taxon>Burkholderiaceae</taxon>
        <taxon>Paraburkholderia</taxon>
    </lineage>
</organism>
<keyword evidence="1" id="KW-0560">Oxidoreductase</keyword>
<dbReference type="PATRIC" id="fig|266265.5.peg.8712"/>
<dbReference type="KEGG" id="bxe:Bxe_C0948"/>
<dbReference type="Pfam" id="PF00248">
    <property type="entry name" value="Aldo_ket_red"/>
    <property type="match status" value="1"/>
</dbReference>
<evidence type="ECO:0000313" key="3">
    <source>
        <dbReference type="EMBL" id="ABE36823.1"/>
    </source>
</evidence>
<evidence type="ECO:0000259" key="2">
    <source>
        <dbReference type="Pfam" id="PF00248"/>
    </source>
</evidence>
<dbReference type="PANTHER" id="PTHR43364:SF4">
    <property type="entry name" value="NAD(P)-LINKED OXIDOREDUCTASE SUPERFAMILY PROTEIN"/>
    <property type="match status" value="1"/>
</dbReference>
<proteinExistence type="predicted"/>
<dbReference type="GO" id="GO:0005829">
    <property type="term" value="C:cytosol"/>
    <property type="evidence" value="ECO:0007669"/>
    <property type="project" value="TreeGrafter"/>
</dbReference>
<accession>Q13GG6</accession>
<dbReference type="OrthoDB" id="5488419at2"/>